<name>I0IKW4_LEPFC</name>
<proteinExistence type="predicted"/>
<dbReference type="RefSeq" id="WP_014448407.1">
    <property type="nucleotide sequence ID" value="NC_017094.1"/>
</dbReference>
<dbReference type="eggNOG" id="COG2199">
    <property type="taxonomic scope" value="Bacteria"/>
</dbReference>
<dbReference type="InterPro" id="IPR043128">
    <property type="entry name" value="Rev_trsase/Diguanyl_cyclase"/>
</dbReference>
<evidence type="ECO:0000313" key="4">
    <source>
        <dbReference type="Proteomes" id="UP000007382"/>
    </source>
</evidence>
<dbReference type="InterPro" id="IPR029787">
    <property type="entry name" value="Nucleotide_cyclase"/>
</dbReference>
<dbReference type="InterPro" id="IPR007891">
    <property type="entry name" value="CHASE3"/>
</dbReference>
<dbReference type="InterPro" id="IPR052163">
    <property type="entry name" value="DGC-Regulatory_Protein"/>
</dbReference>
<dbReference type="EMBL" id="AP012342">
    <property type="protein sequence ID" value="BAM05913.1"/>
    <property type="molecule type" value="Genomic_DNA"/>
</dbReference>
<accession>I0IKW4</accession>
<reference evidence="4" key="2">
    <citation type="submission" date="2012-03" db="EMBL/GenBank/DDBJ databases">
        <title>The complete genome sequence of the pioneer microbe on fresh volcanic deposit, Leptospirillum ferrooxidans strain C2-3.</title>
        <authorList>
            <person name="Fujimura R."/>
            <person name="Sato Y."/>
            <person name="Nishizawa T."/>
            <person name="Nanba K."/>
            <person name="Oshima K."/>
            <person name="Hattori M."/>
            <person name="Kamijo T."/>
            <person name="Ohta H."/>
        </authorList>
    </citation>
    <scope>NUCLEOTIDE SEQUENCE [LARGE SCALE GENOMIC DNA]</scope>
    <source>
        <strain evidence="4">C2-3</strain>
    </source>
</reference>
<dbReference type="CDD" id="cd01949">
    <property type="entry name" value="GGDEF"/>
    <property type="match status" value="1"/>
</dbReference>
<dbReference type="KEGG" id="lfc:LFE_0186"/>
<keyword evidence="1" id="KW-0812">Transmembrane</keyword>
<reference evidence="3 4" key="1">
    <citation type="journal article" date="2012" name="J. Bacteriol.">
        <title>Complete Genome Sequence of Leptospirillum ferrooxidans Strain C2-3, Isolated from a Fresh Volcanic Ash Deposit on the Island of Miyake, Japan.</title>
        <authorList>
            <person name="Fujimura R."/>
            <person name="Sato Y."/>
            <person name="Nishizawa T."/>
            <person name="Oshima K."/>
            <person name="Kim S.-W."/>
            <person name="Hattori M."/>
            <person name="Kamijo T."/>
            <person name="Ohta H."/>
        </authorList>
    </citation>
    <scope>NUCLEOTIDE SEQUENCE [LARGE SCALE GENOMIC DNA]</scope>
    <source>
        <strain evidence="3 4">C2-3</strain>
    </source>
</reference>
<feature type="transmembrane region" description="Helical" evidence="1">
    <location>
        <begin position="6"/>
        <end position="29"/>
    </location>
</feature>
<protein>
    <submittedName>
        <fullName evidence="3">Putative diguanylate cyclase</fullName>
    </submittedName>
</protein>
<dbReference type="Pfam" id="PF05227">
    <property type="entry name" value="CHASE3"/>
    <property type="match status" value="1"/>
</dbReference>
<dbReference type="OrthoDB" id="9812260at2"/>
<dbReference type="SMART" id="SM00267">
    <property type="entry name" value="GGDEF"/>
    <property type="match status" value="1"/>
</dbReference>
<dbReference type="PANTHER" id="PTHR46663">
    <property type="entry name" value="DIGUANYLATE CYCLASE DGCT-RELATED"/>
    <property type="match status" value="1"/>
</dbReference>
<dbReference type="STRING" id="1162668.LFE_0186"/>
<dbReference type="Pfam" id="PF00990">
    <property type="entry name" value="GGDEF"/>
    <property type="match status" value="1"/>
</dbReference>
<feature type="transmembrane region" description="Helical" evidence="1">
    <location>
        <begin position="186"/>
        <end position="205"/>
    </location>
</feature>
<dbReference type="Gene3D" id="3.30.70.270">
    <property type="match status" value="1"/>
</dbReference>
<sequence length="388" mass="44194">MRDRLVWAVGILVFLLGTTIVLFGSQTYFDRNQFRKDFQKLLFHQRVITLALKLLSDAKDLETGQRGFLLTDNPSYLEPYQNSRKTIIAHLDMLLSVSRKSPYILAEAQKTGGLIAREISILNRAIVTQEVSGQKTALKIITDGEPKARMDALRVSVGNILLSQNREITILESIAFKDRRMVRRNFLLFLGSSFLFIIITIVIIYQEIRKNSKLLRRLEEESSHDELTGIPNRRFLQEWSKVEILQDRNKEFSFTLLYLDLNHFKAVNDQLGHAAGNHVLKAAVKRFQSALREGDLLVRIGGDEFIAIIRGTLSPMEKELLVQRLRRTLLHPSIIPGNVSIPFGLSVGIASYPDDGDHLDDLLRAADKDMYQDKMSQKTGRSTKMDSV</sequence>
<keyword evidence="4" id="KW-1185">Reference proteome</keyword>
<dbReference type="HOGENOM" id="CLU_048414_1_0_0"/>
<gene>
    <name evidence="3" type="ordered locus">LFE_0186</name>
</gene>
<dbReference type="Proteomes" id="UP000007382">
    <property type="component" value="Chromosome"/>
</dbReference>
<dbReference type="PATRIC" id="fig|1162668.3.peg.218"/>
<keyword evidence="1" id="KW-1133">Transmembrane helix</keyword>
<organism evidence="3 4">
    <name type="scientific">Leptospirillum ferrooxidans (strain C2-3)</name>
    <dbReference type="NCBI Taxonomy" id="1162668"/>
    <lineage>
        <taxon>Bacteria</taxon>
        <taxon>Pseudomonadati</taxon>
        <taxon>Nitrospirota</taxon>
        <taxon>Nitrospiria</taxon>
        <taxon>Nitrospirales</taxon>
        <taxon>Nitrospiraceae</taxon>
        <taxon>Leptospirillum</taxon>
    </lineage>
</organism>
<evidence type="ECO:0000259" key="2">
    <source>
        <dbReference type="PROSITE" id="PS50887"/>
    </source>
</evidence>
<keyword evidence="1" id="KW-0472">Membrane</keyword>
<feature type="domain" description="GGDEF" evidence="2">
    <location>
        <begin position="252"/>
        <end position="388"/>
    </location>
</feature>
<evidence type="ECO:0000256" key="1">
    <source>
        <dbReference type="SAM" id="Phobius"/>
    </source>
</evidence>
<dbReference type="InterPro" id="IPR000160">
    <property type="entry name" value="GGDEF_dom"/>
</dbReference>
<dbReference type="PANTHER" id="PTHR46663:SF2">
    <property type="entry name" value="GGDEF DOMAIN-CONTAINING PROTEIN"/>
    <property type="match status" value="1"/>
</dbReference>
<dbReference type="AlphaFoldDB" id="I0IKW4"/>
<evidence type="ECO:0000313" key="3">
    <source>
        <dbReference type="EMBL" id="BAM05913.1"/>
    </source>
</evidence>
<dbReference type="NCBIfam" id="TIGR00254">
    <property type="entry name" value="GGDEF"/>
    <property type="match status" value="1"/>
</dbReference>
<dbReference type="PROSITE" id="PS50887">
    <property type="entry name" value="GGDEF"/>
    <property type="match status" value="1"/>
</dbReference>
<dbReference type="SUPFAM" id="SSF55073">
    <property type="entry name" value="Nucleotide cyclase"/>
    <property type="match status" value="1"/>
</dbReference>
<dbReference type="CDD" id="cd19410">
    <property type="entry name" value="HK9-like_sensor"/>
    <property type="match status" value="1"/>
</dbReference>